<comment type="subcellular location">
    <subcellularLocation>
        <location evidence="1">Membrane</location>
        <topology evidence="1">Multi-pass membrane protein</topology>
    </subcellularLocation>
</comment>
<dbReference type="AlphaFoldDB" id="A0A7C9ADJ7"/>
<feature type="transmembrane region" description="Helical" evidence="5">
    <location>
        <begin position="221"/>
        <end position="242"/>
    </location>
</feature>
<feature type="transmembrane region" description="Helical" evidence="5">
    <location>
        <begin position="74"/>
        <end position="96"/>
    </location>
</feature>
<organism evidence="6">
    <name type="scientific">Opuntia streptacantha</name>
    <name type="common">Prickly pear cactus</name>
    <name type="synonym">Opuntia cardona</name>
    <dbReference type="NCBI Taxonomy" id="393608"/>
    <lineage>
        <taxon>Eukaryota</taxon>
        <taxon>Viridiplantae</taxon>
        <taxon>Streptophyta</taxon>
        <taxon>Embryophyta</taxon>
        <taxon>Tracheophyta</taxon>
        <taxon>Spermatophyta</taxon>
        <taxon>Magnoliopsida</taxon>
        <taxon>eudicotyledons</taxon>
        <taxon>Gunneridae</taxon>
        <taxon>Pentapetalae</taxon>
        <taxon>Caryophyllales</taxon>
        <taxon>Cactineae</taxon>
        <taxon>Cactaceae</taxon>
        <taxon>Opuntioideae</taxon>
        <taxon>Opuntia</taxon>
    </lineage>
</organism>
<protein>
    <submittedName>
        <fullName evidence="6">Uncharacterized protein</fullName>
    </submittedName>
</protein>
<accession>A0A7C9ADJ7</accession>
<keyword evidence="3 5" id="KW-1133">Transmembrane helix</keyword>
<feature type="transmembrane region" description="Helical" evidence="5">
    <location>
        <begin position="41"/>
        <end position="62"/>
    </location>
</feature>
<evidence type="ECO:0000313" key="6">
    <source>
        <dbReference type="EMBL" id="MBA4663075.1"/>
    </source>
</evidence>
<feature type="transmembrane region" description="Helical" evidence="5">
    <location>
        <begin position="164"/>
        <end position="182"/>
    </location>
</feature>
<evidence type="ECO:0000256" key="2">
    <source>
        <dbReference type="ARBA" id="ARBA00022692"/>
    </source>
</evidence>
<evidence type="ECO:0000256" key="1">
    <source>
        <dbReference type="ARBA" id="ARBA00004141"/>
    </source>
</evidence>
<name>A0A7C9ADJ7_OPUST</name>
<dbReference type="PANTHER" id="PTHR23291:SF31">
    <property type="entry name" value="PROTEIN LIFEGUARD 4"/>
    <property type="match status" value="1"/>
</dbReference>
<feature type="transmembrane region" description="Helical" evidence="5">
    <location>
        <begin position="102"/>
        <end position="122"/>
    </location>
</feature>
<dbReference type="PANTHER" id="PTHR23291">
    <property type="entry name" value="BAX INHIBITOR-RELATED"/>
    <property type="match status" value="1"/>
</dbReference>
<dbReference type="Pfam" id="PF01027">
    <property type="entry name" value="Bax1-I"/>
    <property type="match status" value="1"/>
</dbReference>
<sequence length="247" mass="27519">MMWNQAYHKNDVESGGSGGVQPLYPVMMESPELRWGFIRKVYSIIAIQLLATIAVGAVVVSVRPISHFFVSSTGGLAVYIILIITPFIVLCPLYYYHQKHPVNYILLGIFTISLAFAIGLTCAFTSSKVILESVILTAAVVVSLTAYTFWAAKRGHDFNFLGPFLFGALMVLILFSIIQIFFPLGKIGVMIYGCIASIIFCGYIVYDTDNLIKRYSYDDYIWAAVALYLDIINLFLSLLTIFRAADN</sequence>
<keyword evidence="4 5" id="KW-0472">Membrane</keyword>
<reference evidence="6" key="2">
    <citation type="submission" date="2020-07" db="EMBL/GenBank/DDBJ databases">
        <authorList>
            <person name="Vera ALvarez R."/>
            <person name="Arias-Moreno D.M."/>
            <person name="Jimenez-Jacinto V."/>
            <person name="Jimenez-Bremont J.F."/>
            <person name="Swaminathan K."/>
            <person name="Moose S.P."/>
            <person name="Guerrero-Gonzalez M.L."/>
            <person name="Marino-Ramirez L."/>
            <person name="Landsman D."/>
            <person name="Rodriguez-Kessler M."/>
            <person name="Delgado-Sanchez P."/>
        </authorList>
    </citation>
    <scope>NUCLEOTIDE SEQUENCE</scope>
    <source>
        <tissue evidence="6">Cladode</tissue>
    </source>
</reference>
<feature type="transmembrane region" description="Helical" evidence="5">
    <location>
        <begin position="189"/>
        <end position="206"/>
    </location>
</feature>
<comment type="similarity">
    <text evidence="5">Belongs to the BI1 family.</text>
</comment>
<dbReference type="EMBL" id="GISG01219264">
    <property type="protein sequence ID" value="MBA4663075.1"/>
    <property type="molecule type" value="Transcribed_RNA"/>
</dbReference>
<keyword evidence="2 5" id="KW-0812">Transmembrane</keyword>
<dbReference type="EMBL" id="GISG01219261">
    <property type="protein sequence ID" value="MBA4663073.1"/>
    <property type="molecule type" value="Transcribed_RNA"/>
</dbReference>
<proteinExistence type="inferred from homology"/>
<evidence type="ECO:0000256" key="3">
    <source>
        <dbReference type="ARBA" id="ARBA00022989"/>
    </source>
</evidence>
<reference evidence="6" key="1">
    <citation type="journal article" date="2013" name="J. Plant Res.">
        <title>Effect of fungi and light on seed germination of three Opuntia species from semiarid lands of central Mexico.</title>
        <authorList>
            <person name="Delgado-Sanchez P."/>
            <person name="Jimenez-Bremont J.F."/>
            <person name="Guerrero-Gonzalez Mde L."/>
            <person name="Flores J."/>
        </authorList>
    </citation>
    <scope>NUCLEOTIDE SEQUENCE</scope>
    <source>
        <tissue evidence="6">Cladode</tissue>
    </source>
</reference>
<dbReference type="GO" id="GO:0016020">
    <property type="term" value="C:membrane"/>
    <property type="evidence" value="ECO:0007669"/>
    <property type="project" value="UniProtKB-SubCell"/>
</dbReference>
<evidence type="ECO:0000256" key="5">
    <source>
        <dbReference type="RuleBase" id="RU004379"/>
    </source>
</evidence>
<evidence type="ECO:0000256" key="4">
    <source>
        <dbReference type="ARBA" id="ARBA00023136"/>
    </source>
</evidence>
<dbReference type="InterPro" id="IPR006214">
    <property type="entry name" value="Bax_inhibitor_1-related"/>
</dbReference>
<feature type="transmembrane region" description="Helical" evidence="5">
    <location>
        <begin position="129"/>
        <end position="152"/>
    </location>
</feature>